<dbReference type="EMBL" id="CM045758">
    <property type="protein sequence ID" value="KAI8031440.1"/>
    <property type="molecule type" value="Genomic_DNA"/>
</dbReference>
<evidence type="ECO:0000313" key="1">
    <source>
        <dbReference type="EMBL" id="KAI8031440.1"/>
    </source>
</evidence>
<organism evidence="1 2">
    <name type="scientific">Camellia lanceoleosa</name>
    <dbReference type="NCBI Taxonomy" id="1840588"/>
    <lineage>
        <taxon>Eukaryota</taxon>
        <taxon>Viridiplantae</taxon>
        <taxon>Streptophyta</taxon>
        <taxon>Embryophyta</taxon>
        <taxon>Tracheophyta</taxon>
        <taxon>Spermatophyta</taxon>
        <taxon>Magnoliopsida</taxon>
        <taxon>eudicotyledons</taxon>
        <taxon>Gunneridae</taxon>
        <taxon>Pentapetalae</taxon>
        <taxon>asterids</taxon>
        <taxon>Ericales</taxon>
        <taxon>Theaceae</taxon>
        <taxon>Camellia</taxon>
    </lineage>
</organism>
<proteinExistence type="predicted"/>
<reference evidence="1 2" key="1">
    <citation type="journal article" date="2022" name="Plant J.">
        <title>Chromosome-level genome of Camellia lanceoleosa provides a valuable resource for understanding genome evolution and self-incompatibility.</title>
        <authorList>
            <person name="Gong W."/>
            <person name="Xiao S."/>
            <person name="Wang L."/>
            <person name="Liao Z."/>
            <person name="Chang Y."/>
            <person name="Mo W."/>
            <person name="Hu G."/>
            <person name="Li W."/>
            <person name="Zhao G."/>
            <person name="Zhu H."/>
            <person name="Hu X."/>
            <person name="Ji K."/>
            <person name="Xiang X."/>
            <person name="Song Q."/>
            <person name="Yuan D."/>
            <person name="Jin S."/>
            <person name="Zhang L."/>
        </authorList>
    </citation>
    <scope>NUCLEOTIDE SEQUENCE [LARGE SCALE GENOMIC DNA]</scope>
    <source>
        <strain evidence="1">SQ_2022a</strain>
    </source>
</reference>
<keyword evidence="2" id="KW-1185">Reference proteome</keyword>
<evidence type="ECO:0000313" key="2">
    <source>
        <dbReference type="Proteomes" id="UP001060215"/>
    </source>
</evidence>
<gene>
    <name evidence="1" type="ORF">LOK49_LG01G03665</name>
</gene>
<protein>
    <submittedName>
        <fullName evidence="1">Phenolic glucoside malonyltransferase 2</fullName>
    </submittedName>
</protein>
<dbReference type="Proteomes" id="UP001060215">
    <property type="component" value="Chromosome 1"/>
</dbReference>
<comment type="caution">
    <text evidence="1">The sequence shown here is derived from an EMBL/GenBank/DDBJ whole genome shotgun (WGS) entry which is preliminary data.</text>
</comment>
<name>A0ACC0J3F8_9ERIC</name>
<sequence length="460" mass="50586">MAAPNPVKVLDVCRVAPTPSSPDSAAPTSLPLTFIDVLWLRFPPVQRIFFYETSHSTTTFSEIVLPKLKHSLSLTLHHYLPLAGNLTWSPDSDKPIIQYVEGHDAISLTIAESEAESFYHLSGDSFREAKEFHHYLPQLVASHTQVPVMALQVTLFPNTGFSIGYATHHAVLDGKTISLFLHSWASICLRGQVSTLTPELTPFYDRTIVDDPDDLETAFLNGWLQQNGNNNKSLMILDLKAPPDVFLGTFRLTKANIENIKKRVQAQWQGKNNHKLAIPLSTFTITTAYTWVCLVKTLKMRSQKVRLIIGVDCRARLEPPLPSTYFGNCIGGCFVEADSNDLIGEDGVAMAATAIGEAIQGLNDGVLKGAKDCITTMFSVQKEALFSIAGSPRLEMYNIDFGWGRPRKVEVTSIDKSGAFSLADSRDGNGGLQIGIVLKKHEIEAFASLFVSGLETHLSP</sequence>
<accession>A0ACC0J3F8</accession>